<dbReference type="Gene3D" id="2.60.120.10">
    <property type="entry name" value="Jelly Rolls"/>
    <property type="match status" value="1"/>
</dbReference>
<evidence type="ECO:0000259" key="1">
    <source>
        <dbReference type="Pfam" id="PF06172"/>
    </source>
</evidence>
<evidence type="ECO:0000313" key="3">
    <source>
        <dbReference type="Proteomes" id="UP000467700"/>
    </source>
</evidence>
<protein>
    <recommendedName>
        <fullName evidence="1">DUF985 domain-containing protein</fullName>
    </recommendedName>
</protein>
<feature type="domain" description="DUF985" evidence="1">
    <location>
        <begin position="67"/>
        <end position="205"/>
    </location>
</feature>
<keyword evidence="3" id="KW-1185">Reference proteome</keyword>
<sequence>MTAMSVIEYEGVKTSTALIKELGLEEHIEGGMRRTTTAALLLRAAFASSLRERNLTIDVGLCLGSPGYFVLTDSQDQHIPLPFADEKRRPLATSIYYLLAYDRPEGKFHMNKSVTYHVLHQGRTEYTLIQPGNPPTVQKEVMGTNLVSGESRLLIVGTGIWKRSQLLEDDMVRAKRGTEEERDQTNCLITEVVVPGFDWEDHKFMRKEDLEVLFRGEVGGEEMIGEFEKWVG</sequence>
<name>A0A8S0X1B5_CYCAE</name>
<dbReference type="InterPro" id="IPR011051">
    <property type="entry name" value="RmlC_Cupin_sf"/>
</dbReference>
<organism evidence="2 3">
    <name type="scientific">Cyclocybe aegerita</name>
    <name type="common">Black poplar mushroom</name>
    <name type="synonym">Agrocybe aegerita</name>
    <dbReference type="NCBI Taxonomy" id="1973307"/>
    <lineage>
        <taxon>Eukaryota</taxon>
        <taxon>Fungi</taxon>
        <taxon>Dikarya</taxon>
        <taxon>Basidiomycota</taxon>
        <taxon>Agaricomycotina</taxon>
        <taxon>Agaricomycetes</taxon>
        <taxon>Agaricomycetidae</taxon>
        <taxon>Agaricales</taxon>
        <taxon>Agaricineae</taxon>
        <taxon>Bolbitiaceae</taxon>
        <taxon>Cyclocybe</taxon>
    </lineage>
</organism>
<dbReference type="AlphaFoldDB" id="A0A8S0X1B5"/>
<reference evidence="2 3" key="1">
    <citation type="submission" date="2020-01" db="EMBL/GenBank/DDBJ databases">
        <authorList>
            <person name="Gupta K D."/>
        </authorList>
    </citation>
    <scope>NUCLEOTIDE SEQUENCE [LARGE SCALE GENOMIC DNA]</scope>
</reference>
<accession>A0A8S0X1B5</accession>
<dbReference type="EMBL" id="CACVBS010000098">
    <property type="protein sequence ID" value="CAA7270856.1"/>
    <property type="molecule type" value="Genomic_DNA"/>
</dbReference>
<dbReference type="PANTHER" id="PTHR33387:SF3">
    <property type="entry name" value="DUF985 DOMAIN-CONTAINING PROTEIN"/>
    <property type="match status" value="1"/>
</dbReference>
<gene>
    <name evidence="2" type="ORF">AAE3_LOCUS13081</name>
</gene>
<dbReference type="PANTHER" id="PTHR33387">
    <property type="entry name" value="RMLC-LIKE JELLY ROLL FOLD PROTEIN"/>
    <property type="match status" value="1"/>
</dbReference>
<evidence type="ECO:0000313" key="2">
    <source>
        <dbReference type="EMBL" id="CAA7270856.1"/>
    </source>
</evidence>
<proteinExistence type="predicted"/>
<dbReference type="InterPro" id="IPR039935">
    <property type="entry name" value="YML079W-like"/>
</dbReference>
<comment type="caution">
    <text evidence="2">The sequence shown here is derived from an EMBL/GenBank/DDBJ whole genome shotgun (WGS) entry which is preliminary data.</text>
</comment>
<dbReference type="OrthoDB" id="6614653at2759"/>
<dbReference type="InterPro" id="IPR009327">
    <property type="entry name" value="Cupin_DUF985"/>
</dbReference>
<dbReference type="Pfam" id="PF06172">
    <property type="entry name" value="Cupin_5"/>
    <property type="match status" value="1"/>
</dbReference>
<dbReference type="SUPFAM" id="SSF51182">
    <property type="entry name" value="RmlC-like cupins"/>
    <property type="match status" value="1"/>
</dbReference>
<dbReference type="Proteomes" id="UP000467700">
    <property type="component" value="Unassembled WGS sequence"/>
</dbReference>
<dbReference type="InterPro" id="IPR014710">
    <property type="entry name" value="RmlC-like_jellyroll"/>
</dbReference>